<evidence type="ECO:0000256" key="2">
    <source>
        <dbReference type="ARBA" id="ARBA00022576"/>
    </source>
</evidence>
<dbReference type="PANTHER" id="PTHR11986:SF79">
    <property type="entry name" value="ACETYLORNITHINE AMINOTRANSFERASE, MITOCHONDRIAL"/>
    <property type="match status" value="1"/>
</dbReference>
<dbReference type="InterPro" id="IPR015421">
    <property type="entry name" value="PyrdxlP-dep_Trfase_major"/>
</dbReference>
<dbReference type="InterPro" id="IPR050103">
    <property type="entry name" value="Class-III_PLP-dep_AT"/>
</dbReference>
<keyword evidence="1 7" id="KW-0963">Cytoplasm</keyword>
<feature type="binding site" evidence="7">
    <location>
        <position position="124"/>
    </location>
    <ligand>
        <name>pyridoxal 5'-phosphate</name>
        <dbReference type="ChEBI" id="CHEBI:597326"/>
    </ligand>
</feature>
<comment type="subcellular location">
    <subcellularLocation>
        <location evidence="7">Cytoplasm</location>
    </subcellularLocation>
</comment>
<name>G7VCB9_9CREN</name>
<sequence length="385" mass="42145">MARIARYYREYGVRLVRGFMQYVWDDGGRRYVDCNTNHGVAFLGHANPKIVEAVKRQVEEVWAVSLNFQTPARERFIEEFSKLLPAKFGTVFLQNTGTEAVEVAIKIAKKITRRPTIVAFTNSFHGRTMASLSITWNEKYRKAFEPLYPHVRFGKFNVAAEVEKLVGEDTCCVVVEPIQGEGGVNPATPDFLKALREETSRKGALLIIDEVQTGFGRTGAVWAFQKYGVEPDIFTAGKPVAGGLPIGLAVAREEYGDVFDPGEHGSTFAGNAVVMAAAAAASKLLREEDVPARAERAGAELAKALSETGSRLAVRVKGMGLMLGLELRVKADQFLQPLLQRGVLALTAGVNTLRFLPPYMITREDVEVVQAAVAEALRGAEAAQQ</sequence>
<comment type="cofactor">
    <cofactor evidence="7">
        <name>pyridoxal 5'-phosphate</name>
        <dbReference type="ChEBI" id="CHEBI:597326"/>
    </cofactor>
    <text evidence="7">Binds 1 pyridoxal phosphate per subunit.</text>
</comment>
<dbReference type="EC" id="2.6.1.118" evidence="7"/>
<dbReference type="Gene3D" id="3.90.1150.10">
    <property type="entry name" value="Aspartate Aminotransferase, domain 1"/>
    <property type="match status" value="1"/>
</dbReference>
<dbReference type="KEGG" id="pyr:P186_1106"/>
<evidence type="ECO:0000313" key="9">
    <source>
        <dbReference type="Proteomes" id="UP000005867"/>
    </source>
</evidence>
<dbReference type="PIRSF" id="PIRSF000521">
    <property type="entry name" value="Transaminase_4ab_Lys_Orn"/>
    <property type="match status" value="1"/>
</dbReference>
<dbReference type="EMBL" id="CP003098">
    <property type="protein sequence ID" value="AET32539.1"/>
    <property type="molecule type" value="Genomic_DNA"/>
</dbReference>
<keyword evidence="3 7" id="KW-0028">Amino-acid biosynthesis</keyword>
<dbReference type="EC" id="2.6.1.124" evidence="7"/>
<keyword evidence="5 7" id="KW-0663">Pyridoxal phosphate</keyword>
<feature type="binding site" evidence="7">
    <location>
        <position position="127"/>
    </location>
    <ligand>
        <name>substrate</name>
    </ligand>
</feature>
<dbReference type="GO" id="GO:0008483">
    <property type="term" value="F:transaminase activity"/>
    <property type="evidence" value="ECO:0007669"/>
    <property type="project" value="UniProtKB-UniRule"/>
</dbReference>
<dbReference type="UniPathway" id="UPA00033">
    <property type="reaction ID" value="UER00038"/>
</dbReference>
<dbReference type="Gene3D" id="3.40.640.10">
    <property type="entry name" value="Type I PLP-dependent aspartate aminotransferase-like (Major domain)"/>
    <property type="match status" value="1"/>
</dbReference>
<dbReference type="GO" id="GO:0005737">
    <property type="term" value="C:cytoplasm"/>
    <property type="evidence" value="ECO:0007669"/>
    <property type="project" value="UniProtKB-SubCell"/>
</dbReference>
<dbReference type="HOGENOM" id="CLU_016922_10_1_2"/>
<comment type="catalytic activity">
    <reaction evidence="7">
        <text>[amino-group carrier protein]-C-terminal-gamma-(L-lysyl)-L-glutamate + 2-oxoglutarate = [amino-group carrier protein]-C-terminal-N-(1-carboxy-5-oxopentan-1-yl)-L-glutamine + L-glutamate</text>
        <dbReference type="Rhea" id="RHEA:41952"/>
        <dbReference type="Rhea" id="RHEA-COMP:9714"/>
        <dbReference type="Rhea" id="RHEA-COMP:9715"/>
        <dbReference type="ChEBI" id="CHEBI:16810"/>
        <dbReference type="ChEBI" id="CHEBI:29985"/>
        <dbReference type="ChEBI" id="CHEBI:78501"/>
        <dbReference type="ChEBI" id="CHEBI:78526"/>
        <dbReference type="EC" id="2.6.1.118"/>
    </reaction>
</comment>
<feature type="modified residue" description="N6-(pyridoxal phosphate)lysine" evidence="7">
    <location>
        <position position="238"/>
    </location>
</feature>
<reference evidence="8 9" key="1">
    <citation type="journal article" date="2012" name="J. Bacteriol.">
        <title>Complete genome sequence of strain 1860, a crenarchaeon of the genus pyrobaculum able to grow with various electron acceptors.</title>
        <authorList>
            <person name="Mardanov A.V."/>
            <person name="Gumerov V.M."/>
            <person name="Slobodkina G.B."/>
            <person name="Beletsky A.V."/>
            <person name="Bonch-Osmolovskaya E.A."/>
            <person name="Ravin N.V."/>
            <person name="Skryabin K.G."/>
        </authorList>
    </citation>
    <scope>NUCLEOTIDE SEQUENCE [LARGE SCALE GENOMIC DNA]</scope>
    <source>
        <strain evidence="8 9">1860</strain>
    </source>
</reference>
<gene>
    <name evidence="7" type="primary">lysJ</name>
    <name evidence="8" type="ORF">P186_1106</name>
</gene>
<comment type="catalytic activity">
    <reaction evidence="7">
        <text>[amino-group carrier protein]-C-terminal-gamma-(L-ornithyl)-L-glutamate + 2-oxoglutarate = [amino-group carrier protein]-C-terminal-gamma-(L-glutamyl-5-semialdehyde)-L-glutamate + L-glutamate</text>
        <dbReference type="Rhea" id="RHEA:52672"/>
        <dbReference type="Rhea" id="RHEA-COMP:13327"/>
        <dbReference type="Rhea" id="RHEA-COMP:13328"/>
        <dbReference type="ChEBI" id="CHEBI:16810"/>
        <dbReference type="ChEBI" id="CHEBI:29985"/>
        <dbReference type="ChEBI" id="CHEBI:136761"/>
        <dbReference type="ChEBI" id="CHEBI:136763"/>
        <dbReference type="EC" id="2.6.1.124"/>
    </reaction>
</comment>
<keyword evidence="4 7" id="KW-0808">Transferase</keyword>
<dbReference type="PANTHER" id="PTHR11986">
    <property type="entry name" value="AMINOTRANSFERASE CLASS III"/>
    <property type="match status" value="1"/>
</dbReference>
<evidence type="ECO:0000256" key="5">
    <source>
        <dbReference type="ARBA" id="ARBA00022898"/>
    </source>
</evidence>
<dbReference type="HAMAP" id="MF_02084">
    <property type="entry name" value="LysJ_aminotrans_3"/>
    <property type="match status" value="1"/>
</dbReference>
<feature type="binding site" evidence="7">
    <location>
        <begin position="97"/>
        <end position="98"/>
    </location>
    <ligand>
        <name>pyridoxal 5'-phosphate</name>
        <dbReference type="ChEBI" id="CHEBI:597326"/>
    </ligand>
</feature>
<keyword evidence="9" id="KW-1185">Reference proteome</keyword>
<comment type="subunit">
    <text evidence="7">Homodimer.</text>
</comment>
<dbReference type="eggNOG" id="arCOG00914">
    <property type="taxonomic scope" value="Archaea"/>
</dbReference>
<evidence type="ECO:0000256" key="7">
    <source>
        <dbReference type="HAMAP-Rule" id="MF_02084"/>
    </source>
</evidence>
<dbReference type="UniPathway" id="UPA00068"/>
<dbReference type="OrthoDB" id="6534at2157"/>
<dbReference type="GO" id="GO:0042450">
    <property type="term" value="P:L-arginine biosynthetic process via ornithine"/>
    <property type="evidence" value="ECO:0007669"/>
    <property type="project" value="UniProtKB-UniRule"/>
</dbReference>
<dbReference type="CDD" id="cd00610">
    <property type="entry name" value="OAT_like"/>
    <property type="match status" value="1"/>
</dbReference>
<dbReference type="InterPro" id="IPR005814">
    <property type="entry name" value="Aminotrans_3"/>
</dbReference>
<feature type="binding site" evidence="7">
    <location>
        <position position="266"/>
    </location>
    <ligand>
        <name>substrate</name>
    </ligand>
</feature>
<comment type="similarity">
    <text evidence="7">Belongs to the class-III pyridoxal-phosphate-dependent aminotransferase family. LysJ subfamily.</text>
</comment>
<dbReference type="GeneID" id="11595360"/>
<proteinExistence type="inferred from homology"/>
<dbReference type="FunFam" id="3.40.640.10:FF:000004">
    <property type="entry name" value="Acetylornithine aminotransferase"/>
    <property type="match status" value="1"/>
</dbReference>
<dbReference type="AlphaFoldDB" id="G7VCB9"/>
<protein>
    <recommendedName>
        <fullName evidence="7">Putative [LysW]-aminoadipate semialdehyde/glutamate semialdehyde transaminase</fullName>
        <ecNumber evidence="7">2.6.1.118</ecNumber>
        <ecNumber evidence="7">2.6.1.124</ecNumber>
    </recommendedName>
</protein>
<keyword evidence="6 7" id="KW-0457">Lysine biosynthesis</keyword>
<keyword evidence="7" id="KW-0055">Arginine biosynthesis</keyword>
<evidence type="ECO:0000256" key="1">
    <source>
        <dbReference type="ARBA" id="ARBA00022490"/>
    </source>
</evidence>
<evidence type="ECO:0000256" key="4">
    <source>
        <dbReference type="ARBA" id="ARBA00022679"/>
    </source>
</evidence>
<comment type="pathway">
    <text evidence="7">Amino-acid biosynthesis; L-lysine biosynthesis via AAA pathway; L-lysine from L-alpha-aminoadipate (Thermus route): step 4/5.</text>
</comment>
<evidence type="ECO:0000256" key="6">
    <source>
        <dbReference type="ARBA" id="ARBA00023154"/>
    </source>
</evidence>
<dbReference type="GO" id="GO:0042802">
    <property type="term" value="F:identical protein binding"/>
    <property type="evidence" value="ECO:0007669"/>
    <property type="project" value="TreeGrafter"/>
</dbReference>
<evidence type="ECO:0000256" key="3">
    <source>
        <dbReference type="ARBA" id="ARBA00022605"/>
    </source>
</evidence>
<accession>G7VCB9</accession>
<feature type="binding site" evidence="7">
    <location>
        <position position="267"/>
    </location>
    <ligand>
        <name>pyridoxal 5'-phosphate</name>
        <dbReference type="ChEBI" id="CHEBI:597326"/>
    </ligand>
</feature>
<dbReference type="PROSITE" id="PS00600">
    <property type="entry name" value="AA_TRANSFER_CLASS_3"/>
    <property type="match status" value="1"/>
</dbReference>
<dbReference type="InterPro" id="IPR049704">
    <property type="entry name" value="Aminotrans_3_PPA_site"/>
</dbReference>
<feature type="binding site" evidence="7">
    <location>
        <begin position="209"/>
        <end position="212"/>
    </location>
    <ligand>
        <name>pyridoxal 5'-phosphate</name>
        <dbReference type="ChEBI" id="CHEBI:597326"/>
    </ligand>
</feature>
<dbReference type="GO" id="GO:0019878">
    <property type="term" value="P:lysine biosynthetic process via aminoadipic acid"/>
    <property type="evidence" value="ECO:0007669"/>
    <property type="project" value="UniProtKB-UniRule"/>
</dbReference>
<dbReference type="InterPro" id="IPR037537">
    <property type="entry name" value="LysJ"/>
</dbReference>
<comment type="pathway">
    <text evidence="7">Amino-acid biosynthesis; L-arginine biosynthesis.</text>
</comment>
<dbReference type="GO" id="GO:0030170">
    <property type="term" value="F:pyridoxal phosphate binding"/>
    <property type="evidence" value="ECO:0007669"/>
    <property type="project" value="InterPro"/>
</dbReference>
<dbReference type="Pfam" id="PF00202">
    <property type="entry name" value="Aminotran_3"/>
    <property type="match status" value="1"/>
</dbReference>
<comment type="function">
    <text evidence="7">Involved in both the arginine and lysine biosynthetic pathways.</text>
</comment>
<dbReference type="InterPro" id="IPR015422">
    <property type="entry name" value="PyrdxlP-dep_Trfase_small"/>
</dbReference>
<evidence type="ECO:0000313" key="8">
    <source>
        <dbReference type="EMBL" id="AET32539.1"/>
    </source>
</evidence>
<dbReference type="SUPFAM" id="SSF53383">
    <property type="entry name" value="PLP-dependent transferases"/>
    <property type="match status" value="1"/>
</dbReference>
<dbReference type="STRING" id="1104324.P186_1106"/>
<organism evidence="8 9">
    <name type="scientific">Pyrobaculum ferrireducens</name>
    <dbReference type="NCBI Taxonomy" id="1104324"/>
    <lineage>
        <taxon>Archaea</taxon>
        <taxon>Thermoproteota</taxon>
        <taxon>Thermoprotei</taxon>
        <taxon>Thermoproteales</taxon>
        <taxon>Thermoproteaceae</taxon>
        <taxon>Pyrobaculum</taxon>
    </lineage>
</organism>
<dbReference type="RefSeq" id="WP_014288367.1">
    <property type="nucleotide sequence ID" value="NC_016645.1"/>
</dbReference>
<dbReference type="InterPro" id="IPR015424">
    <property type="entry name" value="PyrdxlP-dep_Trfase"/>
</dbReference>
<dbReference type="Proteomes" id="UP000005867">
    <property type="component" value="Chromosome"/>
</dbReference>
<keyword evidence="2 7" id="KW-0032">Aminotransferase</keyword>